<accession>A0A8K0DGS9</accession>
<dbReference type="PANTHER" id="PTHR47272:SF2">
    <property type="entry name" value="PIGGYBAC TRANSPOSABLE ELEMENT-DERIVED PROTEIN 3-LIKE"/>
    <property type="match status" value="1"/>
</dbReference>
<protein>
    <recommendedName>
        <fullName evidence="1">PiggyBac transposable element-derived protein domain-containing protein</fullName>
    </recommendedName>
</protein>
<proteinExistence type="predicted"/>
<dbReference type="Proteomes" id="UP000801492">
    <property type="component" value="Unassembled WGS sequence"/>
</dbReference>
<dbReference type="Pfam" id="PF13843">
    <property type="entry name" value="DDE_Tnp_1_7"/>
    <property type="match status" value="1"/>
</dbReference>
<dbReference type="OrthoDB" id="118105at2759"/>
<dbReference type="EMBL" id="VTPC01000516">
    <property type="protein sequence ID" value="KAF2905514.1"/>
    <property type="molecule type" value="Genomic_DNA"/>
</dbReference>
<evidence type="ECO:0000313" key="2">
    <source>
        <dbReference type="EMBL" id="KAF2905514.1"/>
    </source>
</evidence>
<comment type="caution">
    <text evidence="2">The sequence shown here is derived from an EMBL/GenBank/DDBJ whole genome shotgun (WGS) entry which is preliminary data.</text>
</comment>
<keyword evidence="3" id="KW-1185">Reference proteome</keyword>
<evidence type="ECO:0000259" key="1">
    <source>
        <dbReference type="Pfam" id="PF13843"/>
    </source>
</evidence>
<gene>
    <name evidence="2" type="ORF">ILUMI_00660</name>
</gene>
<organism evidence="2 3">
    <name type="scientific">Ignelater luminosus</name>
    <name type="common">Cucubano</name>
    <name type="synonym">Pyrophorus luminosus</name>
    <dbReference type="NCBI Taxonomy" id="2038154"/>
    <lineage>
        <taxon>Eukaryota</taxon>
        <taxon>Metazoa</taxon>
        <taxon>Ecdysozoa</taxon>
        <taxon>Arthropoda</taxon>
        <taxon>Hexapoda</taxon>
        <taxon>Insecta</taxon>
        <taxon>Pterygota</taxon>
        <taxon>Neoptera</taxon>
        <taxon>Endopterygota</taxon>
        <taxon>Coleoptera</taxon>
        <taxon>Polyphaga</taxon>
        <taxon>Elateriformia</taxon>
        <taxon>Elateroidea</taxon>
        <taxon>Elateridae</taxon>
        <taxon>Agrypninae</taxon>
        <taxon>Pyrophorini</taxon>
        <taxon>Ignelater</taxon>
    </lineage>
</organism>
<dbReference type="PANTHER" id="PTHR47272">
    <property type="entry name" value="DDE_TNP_1_7 DOMAIN-CONTAINING PROTEIN"/>
    <property type="match status" value="1"/>
</dbReference>
<reference evidence="2" key="1">
    <citation type="submission" date="2019-08" db="EMBL/GenBank/DDBJ databases">
        <title>The genome of the North American firefly Photinus pyralis.</title>
        <authorList>
            <consortium name="Photinus pyralis genome working group"/>
            <person name="Fallon T.R."/>
            <person name="Sander Lower S.E."/>
            <person name="Weng J.-K."/>
        </authorList>
    </citation>
    <scope>NUCLEOTIDE SEQUENCE</scope>
    <source>
        <strain evidence="2">TRF0915ILg1</strain>
        <tissue evidence="2">Whole body</tissue>
    </source>
</reference>
<feature type="domain" description="PiggyBac transposable element-derived protein" evidence="1">
    <location>
        <begin position="120"/>
        <end position="248"/>
    </location>
</feature>
<dbReference type="AlphaFoldDB" id="A0A8K0DGS9"/>
<dbReference type="InterPro" id="IPR029526">
    <property type="entry name" value="PGBD"/>
</dbReference>
<sequence>MGVAFDGLVKSDHVSSIDDDGGDGRVVDADNFSEGEFENLLISDSDSDFDSEGKLPLAQIHRAILTGYSDEEQSTSGYMYGINSRFIKQPNIGCPLVKWVLLQMSFFVCAKTFVITTTNCFDNLFTSVSLLEVLEGFAIYATGTPRTNRMKGADKLLPINKEMKKASMLVASTCAGKKPQDKTKRLSQTEKKMIKIDRPFAIKFYDMNMEGVDLHDKYLAIYAMRRKNRRWYISVFMDFLDVPIINAYIDYKMRGHSVKDFLQFKGSLAKTLITTGTKESKRGSPRSATPPSILKKRRLNRVTNEIRLDGKRHWPKLISKTQCGANLPFVKGERNINVKAVTSSYAPTALNIFTFHVSV</sequence>
<name>A0A8K0DGS9_IGNLU</name>
<evidence type="ECO:0000313" key="3">
    <source>
        <dbReference type="Proteomes" id="UP000801492"/>
    </source>
</evidence>